<reference evidence="1 2" key="1">
    <citation type="journal article" date="2015" name="Nature">
        <title>rRNA introns, odd ribosomes, and small enigmatic genomes across a large radiation of phyla.</title>
        <authorList>
            <person name="Brown C.T."/>
            <person name="Hug L.A."/>
            <person name="Thomas B.C."/>
            <person name="Sharon I."/>
            <person name="Castelle C.J."/>
            <person name="Singh A."/>
            <person name="Wilkins M.J."/>
            <person name="Williams K.H."/>
            <person name="Banfield J.F."/>
        </authorList>
    </citation>
    <scope>NUCLEOTIDE SEQUENCE [LARGE SCALE GENOMIC DNA]</scope>
</reference>
<sequence length="208" mass="23866">MWSTDKIYVTLYIMDTADVKIIEGKLPILLSAPHTYSHKRPSLSGSYKLGEPWTDTIVEKVCLDVNCSGILQTGECSYDPNYHKEKGNPYKQEIRKIVRQNKFKNFIDIHGLRDGAGYDIGIYYPTRFDRSMAFAQSISEGLNKGQLKGASIYLFRFLDNDQETLGEYVASKLRIPSVQIEIARYIREDEILRNAFIENLGKVLKEKI</sequence>
<dbReference type="AlphaFoldDB" id="A0A0G0CNR9"/>
<evidence type="ECO:0000313" key="1">
    <source>
        <dbReference type="EMBL" id="KKP77846.1"/>
    </source>
</evidence>
<protein>
    <recommendedName>
        <fullName evidence="3">N-formylglutamate amidohydrolase</fullName>
    </recommendedName>
</protein>
<dbReference type="Proteomes" id="UP000034816">
    <property type="component" value="Unassembled WGS sequence"/>
</dbReference>
<comment type="caution">
    <text evidence="1">The sequence shown here is derived from an EMBL/GenBank/DDBJ whole genome shotgun (WGS) entry which is preliminary data.</text>
</comment>
<name>A0A0G0CNR9_9BACT</name>
<proteinExistence type="predicted"/>
<evidence type="ECO:0000313" key="2">
    <source>
        <dbReference type="Proteomes" id="UP000034816"/>
    </source>
</evidence>
<organism evidence="1 2">
    <name type="scientific">candidate division WS6 bacterium GW2011_GWF1_35_23</name>
    <dbReference type="NCBI Taxonomy" id="1619097"/>
    <lineage>
        <taxon>Bacteria</taxon>
        <taxon>Candidatus Dojkabacteria</taxon>
    </lineage>
</organism>
<gene>
    <name evidence="1" type="ORF">UR73_C0009G0006</name>
</gene>
<evidence type="ECO:0008006" key="3">
    <source>
        <dbReference type="Google" id="ProtNLM"/>
    </source>
</evidence>
<accession>A0A0G0CNR9</accession>
<dbReference type="EMBL" id="LBQH01000009">
    <property type="protein sequence ID" value="KKP77846.1"/>
    <property type="molecule type" value="Genomic_DNA"/>
</dbReference>